<comment type="similarity">
    <text evidence="2">Belongs to the acyltransferase 3 family.</text>
</comment>
<feature type="transmembrane region" description="Helical" evidence="3">
    <location>
        <begin position="257"/>
        <end position="274"/>
    </location>
</feature>
<name>A0ABW0K7D9_9BACL</name>
<feature type="transmembrane region" description="Helical" evidence="3">
    <location>
        <begin position="12"/>
        <end position="32"/>
    </location>
</feature>
<protein>
    <submittedName>
        <fullName evidence="5">Acyltransferase family protein</fullName>
    </submittedName>
</protein>
<keyword evidence="3" id="KW-0812">Transmembrane</keyword>
<feature type="transmembrane region" description="Helical" evidence="3">
    <location>
        <begin position="334"/>
        <end position="352"/>
    </location>
</feature>
<feature type="transmembrane region" description="Helical" evidence="3">
    <location>
        <begin position="294"/>
        <end position="314"/>
    </location>
</feature>
<dbReference type="GO" id="GO:0016746">
    <property type="term" value="F:acyltransferase activity"/>
    <property type="evidence" value="ECO:0007669"/>
    <property type="project" value="UniProtKB-KW"/>
</dbReference>
<evidence type="ECO:0000256" key="3">
    <source>
        <dbReference type="SAM" id="Phobius"/>
    </source>
</evidence>
<feature type="transmembrane region" description="Helical" evidence="3">
    <location>
        <begin position="190"/>
        <end position="208"/>
    </location>
</feature>
<organism evidence="5 6">
    <name type="scientific">Paenibacillus aestuarii</name>
    <dbReference type="NCBI Taxonomy" id="516965"/>
    <lineage>
        <taxon>Bacteria</taxon>
        <taxon>Bacillati</taxon>
        <taxon>Bacillota</taxon>
        <taxon>Bacilli</taxon>
        <taxon>Bacillales</taxon>
        <taxon>Paenibacillaceae</taxon>
        <taxon>Paenibacillus</taxon>
    </lineage>
</organism>
<keyword evidence="3" id="KW-0472">Membrane</keyword>
<feature type="transmembrane region" description="Helical" evidence="3">
    <location>
        <begin position="95"/>
        <end position="115"/>
    </location>
</feature>
<dbReference type="InterPro" id="IPR002656">
    <property type="entry name" value="Acyl_transf_3_dom"/>
</dbReference>
<evidence type="ECO:0000313" key="6">
    <source>
        <dbReference type="Proteomes" id="UP001596044"/>
    </source>
</evidence>
<reference evidence="6" key="1">
    <citation type="journal article" date="2019" name="Int. J. Syst. Evol. Microbiol.">
        <title>The Global Catalogue of Microorganisms (GCM) 10K type strain sequencing project: providing services to taxonomists for standard genome sequencing and annotation.</title>
        <authorList>
            <consortium name="The Broad Institute Genomics Platform"/>
            <consortium name="The Broad Institute Genome Sequencing Center for Infectious Disease"/>
            <person name="Wu L."/>
            <person name="Ma J."/>
        </authorList>
    </citation>
    <scope>NUCLEOTIDE SEQUENCE [LARGE SCALE GENOMIC DNA]</scope>
    <source>
        <strain evidence="6">KACC 11904</strain>
    </source>
</reference>
<keyword evidence="3" id="KW-1133">Transmembrane helix</keyword>
<evidence type="ECO:0000256" key="2">
    <source>
        <dbReference type="ARBA" id="ARBA00007400"/>
    </source>
</evidence>
<evidence type="ECO:0000259" key="4">
    <source>
        <dbReference type="Pfam" id="PF01757"/>
    </source>
</evidence>
<dbReference type="PANTHER" id="PTHR36927:SF1">
    <property type="entry name" value="MDO-LIKE PROTEIN"/>
    <property type="match status" value="1"/>
</dbReference>
<gene>
    <name evidence="5" type="ORF">ACFPOG_13585</name>
</gene>
<dbReference type="RefSeq" id="WP_270879693.1">
    <property type="nucleotide sequence ID" value="NZ_JAQFVF010000026.1"/>
</dbReference>
<keyword evidence="5" id="KW-0012">Acyltransferase</keyword>
<dbReference type="EMBL" id="JBHSMJ010000018">
    <property type="protein sequence ID" value="MFC5449295.1"/>
    <property type="molecule type" value="Genomic_DNA"/>
</dbReference>
<feature type="transmembrane region" description="Helical" evidence="3">
    <location>
        <begin position="52"/>
        <end position="75"/>
    </location>
</feature>
<feature type="transmembrane region" description="Helical" evidence="3">
    <location>
        <begin position="228"/>
        <end position="245"/>
    </location>
</feature>
<sequence>MNTMKTIAKPRLHYLDHLKVGLTMLVIAHHAGQPYGGSGGFWFFKSDQTINLGPFFAVNAAFFMSLFFLISGYFLPQSLDRKGVGRFLKDRLQRIGIPLAAGFLLLIPAMMYAYYVNFRPYGTISYWSYLRDVFFAFGKPKPADWSGPSWPDVQFGHLWFLEHLLFYAVIYGLLRLVMRNRRPLRLREPRLISIGGLAVLVALLTFIVRIEYPIDKWVGFLGIIQTEFAHVPQYASFFLLGILAYRNDWLTKLSAPIGRTCLGTGLFLAGLYYMGSYLYGFSFFRGGGLNAGSLFYSFYDTVMCFGLCIGLIYVGREHLNTSHALGRELAANAFAVYIIHVPVVVLLQYALVNMAWPVFVKFLIVSLAGTAGSFLLSWGVLRRIPFVKDIL</sequence>
<accession>A0ABW0K7D9</accession>
<keyword evidence="6" id="KW-1185">Reference proteome</keyword>
<evidence type="ECO:0000256" key="1">
    <source>
        <dbReference type="ARBA" id="ARBA00004370"/>
    </source>
</evidence>
<dbReference type="Proteomes" id="UP001596044">
    <property type="component" value="Unassembled WGS sequence"/>
</dbReference>
<feature type="transmembrane region" description="Helical" evidence="3">
    <location>
        <begin position="358"/>
        <end position="381"/>
    </location>
</feature>
<comment type="caution">
    <text evidence="5">The sequence shown here is derived from an EMBL/GenBank/DDBJ whole genome shotgun (WGS) entry which is preliminary data.</text>
</comment>
<evidence type="ECO:0000313" key="5">
    <source>
        <dbReference type="EMBL" id="MFC5449295.1"/>
    </source>
</evidence>
<proteinExistence type="inferred from homology"/>
<dbReference type="InterPro" id="IPR050623">
    <property type="entry name" value="Glucan_succinyl_AcylTrfase"/>
</dbReference>
<keyword evidence="5" id="KW-0808">Transferase</keyword>
<comment type="subcellular location">
    <subcellularLocation>
        <location evidence="1">Membrane</location>
    </subcellularLocation>
</comment>
<dbReference type="PANTHER" id="PTHR36927">
    <property type="entry name" value="BLR4337 PROTEIN"/>
    <property type="match status" value="1"/>
</dbReference>
<feature type="transmembrane region" description="Helical" evidence="3">
    <location>
        <begin position="158"/>
        <end position="178"/>
    </location>
</feature>
<feature type="domain" description="Acyltransferase 3" evidence="4">
    <location>
        <begin position="13"/>
        <end position="378"/>
    </location>
</feature>
<dbReference type="Pfam" id="PF01757">
    <property type="entry name" value="Acyl_transf_3"/>
    <property type="match status" value="1"/>
</dbReference>